<dbReference type="Pfam" id="PF01493">
    <property type="entry name" value="GXGXG"/>
    <property type="match status" value="1"/>
</dbReference>
<reference evidence="29" key="1">
    <citation type="journal article" date="2019" name="Nat. Commun.">
        <title>The genome of broomcorn millet.</title>
        <authorList>
            <person name="Zou C."/>
            <person name="Miki D."/>
            <person name="Li D."/>
            <person name="Tang Q."/>
            <person name="Xiao L."/>
            <person name="Rajput S."/>
            <person name="Deng P."/>
            <person name="Jia W."/>
            <person name="Huang R."/>
            <person name="Zhang M."/>
            <person name="Sun Y."/>
            <person name="Hu J."/>
            <person name="Fu X."/>
            <person name="Schnable P.S."/>
            <person name="Li F."/>
            <person name="Zhang H."/>
            <person name="Feng B."/>
            <person name="Zhu X."/>
            <person name="Liu R."/>
            <person name="Schnable J.C."/>
            <person name="Zhu J.-K."/>
            <person name="Zhang H."/>
        </authorList>
    </citation>
    <scope>NUCLEOTIDE SEQUENCE [LARGE SCALE GENOMIC DNA]</scope>
</reference>
<dbReference type="PROSITE" id="PS51278">
    <property type="entry name" value="GATASE_TYPE_2"/>
    <property type="match status" value="1"/>
</dbReference>
<dbReference type="NCBIfam" id="TIGR01317">
    <property type="entry name" value="GOGAT_sm_gam"/>
    <property type="match status" value="1"/>
</dbReference>
<evidence type="ECO:0000256" key="5">
    <source>
        <dbReference type="ARBA" id="ARBA00004909"/>
    </source>
</evidence>
<dbReference type="InterPro" id="IPR036188">
    <property type="entry name" value="FAD/NAD-bd_sf"/>
</dbReference>
<dbReference type="PANTHER" id="PTHR43100:SF1">
    <property type="entry name" value="GLUTAMATE SYNTHASE [NADPH] SMALL CHAIN"/>
    <property type="match status" value="1"/>
</dbReference>
<dbReference type="PRINTS" id="PR00419">
    <property type="entry name" value="ADXRDTASE"/>
</dbReference>
<evidence type="ECO:0000256" key="14">
    <source>
        <dbReference type="ARBA" id="ARBA00022827"/>
    </source>
</evidence>
<comment type="catalytic activity">
    <reaction evidence="24">
        <text>2 L-glutamate + NAD(+) = L-glutamine + 2-oxoglutarate + NADH + H(+)</text>
        <dbReference type="Rhea" id="RHEA:13753"/>
        <dbReference type="ChEBI" id="CHEBI:15378"/>
        <dbReference type="ChEBI" id="CHEBI:16810"/>
        <dbReference type="ChEBI" id="CHEBI:29985"/>
        <dbReference type="ChEBI" id="CHEBI:57540"/>
        <dbReference type="ChEBI" id="CHEBI:57945"/>
        <dbReference type="ChEBI" id="CHEBI:58359"/>
        <dbReference type="EC" id="1.4.1.14"/>
    </reaction>
</comment>
<dbReference type="PIRSF" id="PIRSF000187">
    <property type="entry name" value="GOGAT"/>
    <property type="match status" value="1"/>
</dbReference>
<evidence type="ECO:0000256" key="8">
    <source>
        <dbReference type="ARBA" id="ARBA00011245"/>
    </source>
</evidence>
<evidence type="ECO:0000256" key="7">
    <source>
        <dbReference type="ARBA" id="ARBA00009716"/>
    </source>
</evidence>
<dbReference type="FunFam" id="1.10.1060.10:FF:000009">
    <property type="entry name" value="Glutamate synthase 1 [NADH] chloroplastic"/>
    <property type="match status" value="1"/>
</dbReference>
<keyword evidence="13" id="KW-0479">Metal-binding</keyword>
<dbReference type="CDD" id="cd00713">
    <property type="entry name" value="GltS"/>
    <property type="match status" value="1"/>
</dbReference>
<dbReference type="STRING" id="4540.A0A3L6SWF2"/>
<keyword evidence="21" id="KW-0314">Glutamate biosynthesis</keyword>
<dbReference type="SUPFAM" id="SSF51905">
    <property type="entry name" value="FAD/NAD(P)-binding domain"/>
    <property type="match status" value="1"/>
</dbReference>
<dbReference type="SUPFAM" id="SSF69336">
    <property type="entry name" value="Alpha subunit of glutamate synthase, C-terminal domain"/>
    <property type="match status" value="1"/>
</dbReference>
<dbReference type="FunFam" id="3.50.50.60:FF:000022">
    <property type="entry name" value="Glutamate synthase [NADH], amyloplastic"/>
    <property type="match status" value="1"/>
</dbReference>
<keyword evidence="18" id="KW-0408">Iron</keyword>
<dbReference type="InterPro" id="IPR051394">
    <property type="entry name" value="Glutamate_Synthase"/>
</dbReference>
<dbReference type="UniPathway" id="UPA00634">
    <property type="reaction ID" value="UER00690"/>
</dbReference>
<evidence type="ECO:0000256" key="26">
    <source>
        <dbReference type="PIRSR" id="PIRSR000187-2"/>
    </source>
</evidence>
<keyword evidence="22 26" id="KW-0003">3Fe-4S</keyword>
<evidence type="ECO:0000256" key="24">
    <source>
        <dbReference type="ARBA" id="ARBA00048867"/>
    </source>
</evidence>
<dbReference type="FunFam" id="2.160.20.60:FF:000001">
    <property type="entry name" value="Glutamate synthase, large subunit"/>
    <property type="match status" value="1"/>
</dbReference>
<sequence length="2228" mass="244297">MSAAQGLALKLRAAPPAATGRKAHRDRTTVRAAAYGGALQHRCFGGCTSLDGGRFLRSAPLPAAQQRARALPWAERAARRHERVVASAAGVRSMSKIPERSIGLYDPSFERDSCGVGFIAELSGEPSRKTIDDAIEMLERMSHRGACGCEKNTGDGAGILVALPHAFFSEASLVEAVNVREELSVVEGFTLGVMLLQVTKDAGFEIPPLGEYAVGMFFMPTDEKRREKSKLVFHEIAKSLGHDVFGWRQVPTDNSDLGKSALDTEPVIEQVFVSKSTYTKADFEQQMYILRRLSIKSIREALGLQQGGPKDFYMCSLSSRTVVYKGQLKPIQLKGYFFADLGDQSFTSYMALVHSRFSTNTFPSWDRAQPMRVLGHNGEINTLRGNKNWMKAREGLLKCKGLGLSRDGMSKLLPIVDATSSDSGAFDNVLELLIRSGRSLPEAVMMMTPEAWHNDINMDPERKALYEYFSALMEPWDGPALVSFTDGRYLGATLDRNGLRPGRFYVTYSGRVIMASEVGVVDIPNEDVMRKGRLNPGMMLLVDFENHCIVDDDALKKQYSRAQPYGEWLDRQKIQLMDIIDSVPETERIGPRIGALPQKNENKEAVGIHGILAPLKAFGYTLETLEMLLLPMAKNGVEALGSMGNDTPLAVMSNREKLTYDYFKQMFAQVTNPPIDPIREKIVTSMECMIGPEGDLSETTEHQCHRLKLEGPLLHIDEMEAIKKMKFRGWRSKVLDITYPKKYGRKGLEQTLDKLCAQAREAIHEGYTILVLSDRGFSPDRVPVSPLLAVGAVHQHLVSNLERTRIGLLVDSAEPREVHHFCTLIGFGADAICPYLAIEAIWQLQIDGKIAPKDGGQPYPQEELINKYFYASNYGIMKVLAKMGISTLASYKGAQIFEALGLASEVASKCFEGTPNRVEGATFEMLAQDALDLHELAFPSRTLPPGSADANALPNPGDYHWNKNGEVHLNDPFSIAKLQEAARLDSREAYKEYSRRIQELNKFCTLRGMLKFKEIPVRIPLDEVEPASEIVKRFCTGAMSYGSISWEAHTTLAKALNIMGGKSNTGEGGEHASRMEPLADGSMNPMISAIKQVASGRFGVSIYYLTNSIEIQIKMAQGAKPGEGGELPSHKVIGDIAVTRHSTAGVGLISPPPHHDIYSIEDLAQLIYDLKNSNPGARISVKLVSEAGVGVVASGVVKGNADHVLISGHDGGTGASRWTGIKNAGLPWELGLAETHQTLVANGLRGRAVLQTDGQLKVGRDVVIACLLGAEEFGFSTAPLIVLGCIMMRKCHTNTCPVGIATQDPVLREKFAGKPEHIINFFFMLAEEVREIMSQLGFRTINEMVGRSDMLEVDLDVLKGNEKLQNIDLSLILKPAAEISPEAVQYCVEKQDHGLDMALDNKLIASSRAALEKGFRVFTETPVRNTNRAVGTMLSHEVTKLYHMAGLPPDTIHVKLNGSAGQSFGAFLCRGITLELEGDSNDYVGKGLSGGKIVVYPPRNSKFIPQENIVIGNVALYGSTKGEAYFNGMAAERFCVRNSGAQAVVEGIGDHGCEYMTGGTVVILGKTGRNFAAGMSGGIAYVYDVDGMFSTRCNHELVDLYSVVEEDDIVTLRMMIEQHRLNTGSVLAKDILSNFEDLLPKFVKVFPRDYKRVLENMKVEKVANEAEQKARTAGLVKKAGEVIKAPNGISVITKKVKDKKSSSRPTQVSNAEKPRGFVTYEREGISYRDVNERVEDWNEVTNELVPGSLLNTQSARCMSCSTPFCHQENFGAGCPLGNKIPEFNELVYQNRWHEALYRLLETNNFPEFTGRVCPAPCEGSCVLGIIENPVSIKSIECAIIDKGFKEGWMVPRPPLQRTGKRVAIVGSGPAGLAAADQLNKMGHFVTVFERADRIGGLMMYGVPNMKADKAGIVQRRVNLMAEEGITFVVNAHVGTDPRYSIEQLRSKSDAVILACGATRPRALSLSRDLPIPGRELSGIHFAMDFLHANTKSLLDSNLEDGNYISARGRKVVVIGGGDTGTDCIGTSIRHGCSNLVNLELLPEPPRERAPDNPWPQYPRIFRIDYGHQEAASKFGKDPRNYKILTKRFIGDINGKVTALEVVRVEWGKVNGRFQFKEIEGSQEIIEADLVLLAMGFLGPEADIAKKLGLEQDERSNFKAQFGNFATNAEGVFAAGDCRRGQSLVVWAIAEGRGAAAAVDIYLSREKMNAAEEVAAPSSSEGLVQPVTA</sequence>
<evidence type="ECO:0000256" key="20">
    <source>
        <dbReference type="ARBA" id="ARBA00023027"/>
    </source>
</evidence>
<comment type="caution">
    <text evidence="28">The sequence shown here is derived from an EMBL/GenBank/DDBJ whole genome shotgun (WGS) entry which is preliminary data.</text>
</comment>
<dbReference type="GO" id="GO:0051538">
    <property type="term" value="F:3 iron, 4 sulfur cluster binding"/>
    <property type="evidence" value="ECO:0007669"/>
    <property type="project" value="UniProtKB-KW"/>
</dbReference>
<evidence type="ECO:0000256" key="10">
    <source>
        <dbReference type="ARBA" id="ARBA00022630"/>
    </source>
</evidence>
<dbReference type="FunFam" id="3.20.20.70:FF:000031">
    <property type="entry name" value="Glutamate synthase 1 [NADH]"/>
    <property type="match status" value="1"/>
</dbReference>
<dbReference type="GO" id="GO:0019676">
    <property type="term" value="P:ammonia assimilation cycle"/>
    <property type="evidence" value="ECO:0007669"/>
    <property type="project" value="UniProtKB-ARBA"/>
</dbReference>
<comment type="subcellular location">
    <subcellularLocation>
        <location evidence="3">Plastid</location>
    </subcellularLocation>
</comment>
<dbReference type="PANTHER" id="PTHR43100">
    <property type="entry name" value="GLUTAMATE SYNTHASE [NADPH] SMALL CHAIN"/>
    <property type="match status" value="1"/>
</dbReference>
<evidence type="ECO:0000313" key="28">
    <source>
        <dbReference type="EMBL" id="RLN28061.1"/>
    </source>
</evidence>
<dbReference type="GO" id="GO:0097054">
    <property type="term" value="P:L-glutamate biosynthetic process"/>
    <property type="evidence" value="ECO:0007669"/>
    <property type="project" value="UniProtKB-UniPathway"/>
</dbReference>
<proteinExistence type="inferred from homology"/>
<evidence type="ECO:0000259" key="27">
    <source>
        <dbReference type="PROSITE" id="PS51278"/>
    </source>
</evidence>
<dbReference type="NCBIfam" id="NF008730">
    <property type="entry name" value="PRK11750.1"/>
    <property type="match status" value="1"/>
</dbReference>
<comment type="similarity">
    <text evidence="7">Belongs to the glutamate synthase family.</text>
</comment>
<feature type="binding site" evidence="26">
    <location>
        <position position="1291"/>
    </location>
    <ligand>
        <name>[3Fe-4S] cluster</name>
        <dbReference type="ChEBI" id="CHEBI:21137"/>
    </ligand>
</feature>
<comment type="pathway">
    <text evidence="4">Energy metabolism; nitrogen metabolism.</text>
</comment>
<dbReference type="Proteomes" id="UP000275267">
    <property type="component" value="Unassembled WGS sequence"/>
</dbReference>
<comment type="pathway">
    <text evidence="6">Amino-acid biosynthesis; L-glutamate biosynthesis via GLT pathway; L-glutamate from 2-oxoglutarate and L-glutamine (NAD(+) route): step 1/1.</text>
</comment>
<comment type="pathway">
    <text evidence="5">Nitrogen metabolism.</text>
</comment>
<keyword evidence="9" id="KW-0028">Amino-acid biosynthesis</keyword>
<dbReference type="InterPro" id="IPR006982">
    <property type="entry name" value="Glu_synth_centr_N"/>
</dbReference>
<dbReference type="Gene3D" id="2.160.20.60">
    <property type="entry name" value="Glutamate synthase, alpha subunit, C-terminal domain"/>
    <property type="match status" value="1"/>
</dbReference>
<evidence type="ECO:0000256" key="11">
    <source>
        <dbReference type="ARBA" id="ARBA00022640"/>
    </source>
</evidence>
<dbReference type="InterPro" id="IPR028261">
    <property type="entry name" value="DPD_II"/>
</dbReference>
<evidence type="ECO:0000313" key="29">
    <source>
        <dbReference type="Proteomes" id="UP000275267"/>
    </source>
</evidence>
<dbReference type="SUPFAM" id="SSF46548">
    <property type="entry name" value="alpha-helical ferredoxin"/>
    <property type="match status" value="1"/>
</dbReference>
<evidence type="ECO:0000256" key="25">
    <source>
        <dbReference type="PIRSR" id="PIRSR000187-1"/>
    </source>
</evidence>
<dbReference type="InterPro" id="IPR006005">
    <property type="entry name" value="Glut_synth_ssu1"/>
</dbReference>
<dbReference type="InterPro" id="IPR009051">
    <property type="entry name" value="Helical_ferredxn"/>
</dbReference>
<dbReference type="InterPro" id="IPR017932">
    <property type="entry name" value="GATase_2_dom"/>
</dbReference>
<dbReference type="GO" id="GO:0005506">
    <property type="term" value="F:iron ion binding"/>
    <property type="evidence" value="ECO:0007669"/>
    <property type="project" value="InterPro"/>
</dbReference>
<evidence type="ECO:0000256" key="23">
    <source>
        <dbReference type="ARBA" id="ARBA00024383"/>
    </source>
</evidence>
<protein>
    <recommendedName>
        <fullName evidence="23">glutamate synthase (NADH)</fullName>
        <ecNumber evidence="23">1.4.1.14</ecNumber>
    </recommendedName>
</protein>
<dbReference type="InterPro" id="IPR012220">
    <property type="entry name" value="Glu_synth_euk"/>
</dbReference>
<dbReference type="Pfam" id="PF14691">
    <property type="entry name" value="Fer4_20"/>
    <property type="match status" value="1"/>
</dbReference>
<dbReference type="GO" id="GO:0016639">
    <property type="term" value="F:oxidoreductase activity, acting on the CH-NH2 group of donors, NAD or NADP as acceptor"/>
    <property type="evidence" value="ECO:0007669"/>
    <property type="project" value="InterPro"/>
</dbReference>
<evidence type="ECO:0000256" key="12">
    <source>
        <dbReference type="ARBA" id="ARBA00022643"/>
    </source>
</evidence>
<dbReference type="Pfam" id="PF04898">
    <property type="entry name" value="Glu_syn_central"/>
    <property type="match status" value="1"/>
</dbReference>
<keyword evidence="17" id="KW-0560">Oxidoreductase</keyword>
<dbReference type="CDD" id="cd02808">
    <property type="entry name" value="GltS_FMN"/>
    <property type="match status" value="1"/>
</dbReference>
<dbReference type="SUPFAM" id="SSF51395">
    <property type="entry name" value="FMN-linked oxidoreductases"/>
    <property type="match status" value="1"/>
</dbReference>
<keyword evidence="12" id="KW-0288">FMN</keyword>
<keyword evidence="20" id="KW-0520">NAD</keyword>
<dbReference type="GO" id="GO:0048589">
    <property type="term" value="P:developmental growth"/>
    <property type="evidence" value="ECO:0007669"/>
    <property type="project" value="UniProtKB-ARBA"/>
</dbReference>
<dbReference type="FunFam" id="3.20.20.70:FF:000017">
    <property type="entry name" value="Glutamate synthase [NADH], amyloplastic"/>
    <property type="match status" value="1"/>
</dbReference>
<keyword evidence="29" id="KW-1185">Reference proteome</keyword>
<dbReference type="Gene3D" id="3.50.50.60">
    <property type="entry name" value="FAD/NAD(P)-binding domain"/>
    <property type="match status" value="2"/>
</dbReference>
<dbReference type="Gene3D" id="3.20.20.70">
    <property type="entry name" value="Aldolase class I"/>
    <property type="match status" value="2"/>
</dbReference>
<evidence type="ECO:0000256" key="22">
    <source>
        <dbReference type="ARBA" id="ARBA00023291"/>
    </source>
</evidence>
<dbReference type="GO" id="GO:0050660">
    <property type="term" value="F:flavin adenine dinucleotide binding"/>
    <property type="evidence" value="ECO:0007669"/>
    <property type="project" value="InterPro"/>
</dbReference>
<name>A0A3L6SWF2_PANMI</name>
<evidence type="ECO:0000256" key="16">
    <source>
        <dbReference type="ARBA" id="ARBA00022962"/>
    </source>
</evidence>
<evidence type="ECO:0000256" key="9">
    <source>
        <dbReference type="ARBA" id="ARBA00022605"/>
    </source>
</evidence>
<dbReference type="InterPro" id="IPR036485">
    <property type="entry name" value="Glu_synth_asu_C_sf"/>
</dbReference>
<keyword evidence="14" id="KW-0274">FAD</keyword>
<dbReference type="Pfam" id="PF01645">
    <property type="entry name" value="Glu_synthase"/>
    <property type="match status" value="1"/>
</dbReference>
<comment type="cofactor">
    <cofactor evidence="26">
        <name>[3Fe-4S] cluster</name>
        <dbReference type="ChEBI" id="CHEBI:21137"/>
    </cofactor>
    <text evidence="26">Binds 1 [3Fe-4S] cluster.</text>
</comment>
<dbReference type="GO" id="GO:0009536">
    <property type="term" value="C:plastid"/>
    <property type="evidence" value="ECO:0007669"/>
    <property type="project" value="UniProtKB-SubCell"/>
</dbReference>
<dbReference type="InterPro" id="IPR029055">
    <property type="entry name" value="Ntn_hydrolases_N"/>
</dbReference>
<dbReference type="GO" id="GO:0016040">
    <property type="term" value="F:glutamate synthase (NADH) activity"/>
    <property type="evidence" value="ECO:0007669"/>
    <property type="project" value="UniProtKB-EC"/>
</dbReference>
<dbReference type="FunFam" id="3.40.50.720:FF:000113">
    <property type="entry name" value="Glutamate synthase [NADH], amyloplastic"/>
    <property type="match status" value="1"/>
</dbReference>
<keyword evidence="10" id="KW-0285">Flavoprotein</keyword>
<dbReference type="SUPFAM" id="SSF56235">
    <property type="entry name" value="N-terminal nucleophile aminohydrolases (Ntn hydrolases)"/>
    <property type="match status" value="1"/>
</dbReference>
<keyword evidence="11" id="KW-0934">Plastid</keyword>
<feature type="binding site" evidence="26">
    <location>
        <position position="1285"/>
    </location>
    <ligand>
        <name>[3Fe-4S] cluster</name>
        <dbReference type="ChEBI" id="CHEBI:21137"/>
    </ligand>
</feature>
<dbReference type="EMBL" id="PQIB02000003">
    <property type="protein sequence ID" value="RLN28061.1"/>
    <property type="molecule type" value="Genomic_DNA"/>
</dbReference>
<evidence type="ECO:0000256" key="6">
    <source>
        <dbReference type="ARBA" id="ARBA00004944"/>
    </source>
</evidence>
<evidence type="ECO:0000256" key="13">
    <source>
        <dbReference type="ARBA" id="ARBA00022723"/>
    </source>
</evidence>
<dbReference type="Gene3D" id="3.60.20.10">
    <property type="entry name" value="Glutamine Phosphoribosylpyrophosphate, subunit 1, domain 1"/>
    <property type="match status" value="1"/>
</dbReference>
<dbReference type="InterPro" id="IPR002489">
    <property type="entry name" value="Glu_synth_asu_C"/>
</dbReference>
<dbReference type="EC" id="1.4.1.14" evidence="23"/>
<dbReference type="Pfam" id="PF07992">
    <property type="entry name" value="Pyr_redox_2"/>
    <property type="match status" value="1"/>
</dbReference>
<evidence type="ECO:0000256" key="17">
    <source>
        <dbReference type="ARBA" id="ARBA00023002"/>
    </source>
</evidence>
<dbReference type="CDD" id="cd00982">
    <property type="entry name" value="gltB_C"/>
    <property type="match status" value="1"/>
</dbReference>
<dbReference type="InterPro" id="IPR013785">
    <property type="entry name" value="Aldolase_TIM"/>
</dbReference>
<dbReference type="InterPro" id="IPR023753">
    <property type="entry name" value="FAD/NAD-binding_dom"/>
</dbReference>
<dbReference type="InterPro" id="IPR002932">
    <property type="entry name" value="Glu_synthdom"/>
</dbReference>
<feature type="domain" description="Glutamine amidotransferase type-2" evidence="27">
    <location>
        <begin position="114"/>
        <end position="545"/>
    </location>
</feature>
<comment type="cofactor">
    <cofactor evidence="1">
        <name>FMN</name>
        <dbReference type="ChEBI" id="CHEBI:58210"/>
    </cofactor>
</comment>
<evidence type="ECO:0000256" key="4">
    <source>
        <dbReference type="ARBA" id="ARBA00004802"/>
    </source>
</evidence>
<evidence type="ECO:0000256" key="2">
    <source>
        <dbReference type="ARBA" id="ARBA00001974"/>
    </source>
</evidence>
<dbReference type="Pfam" id="PF00310">
    <property type="entry name" value="GATase_2"/>
    <property type="match status" value="2"/>
</dbReference>
<dbReference type="FunFam" id="3.60.20.10:FF:000043">
    <property type="entry name" value="Glutamate synthase 1 [NADH] chloroplastic"/>
    <property type="match status" value="1"/>
</dbReference>
<feature type="active site" description="For GATase activity" evidence="25">
    <location>
        <position position="114"/>
    </location>
</feature>
<feature type="binding site" evidence="26">
    <location>
        <position position="1296"/>
    </location>
    <ligand>
        <name>[3Fe-4S] cluster</name>
        <dbReference type="ChEBI" id="CHEBI:21137"/>
    </ligand>
</feature>
<dbReference type="GO" id="GO:0010181">
    <property type="term" value="F:FMN binding"/>
    <property type="evidence" value="ECO:0007669"/>
    <property type="project" value="InterPro"/>
</dbReference>
<keyword evidence="15" id="KW-0809">Transit peptide</keyword>
<keyword evidence="19 26" id="KW-0411">Iron-sulfur</keyword>
<evidence type="ECO:0000256" key="1">
    <source>
        <dbReference type="ARBA" id="ARBA00001917"/>
    </source>
</evidence>
<evidence type="ECO:0000256" key="19">
    <source>
        <dbReference type="ARBA" id="ARBA00023014"/>
    </source>
</evidence>
<comment type="subunit">
    <text evidence="8">Monomer.</text>
</comment>
<organism evidence="28 29">
    <name type="scientific">Panicum miliaceum</name>
    <name type="common">Proso millet</name>
    <name type="synonym">Broomcorn millet</name>
    <dbReference type="NCBI Taxonomy" id="4540"/>
    <lineage>
        <taxon>Eukaryota</taxon>
        <taxon>Viridiplantae</taxon>
        <taxon>Streptophyta</taxon>
        <taxon>Embryophyta</taxon>
        <taxon>Tracheophyta</taxon>
        <taxon>Spermatophyta</taxon>
        <taxon>Magnoliopsida</taxon>
        <taxon>Liliopsida</taxon>
        <taxon>Poales</taxon>
        <taxon>Poaceae</taxon>
        <taxon>PACMAD clade</taxon>
        <taxon>Panicoideae</taxon>
        <taxon>Panicodae</taxon>
        <taxon>Paniceae</taxon>
        <taxon>Panicinae</taxon>
        <taxon>Panicum</taxon>
        <taxon>Panicum sect. Panicum</taxon>
    </lineage>
</organism>
<dbReference type="OrthoDB" id="4327079at2759"/>
<comment type="cofactor">
    <cofactor evidence="2">
        <name>FAD</name>
        <dbReference type="ChEBI" id="CHEBI:57692"/>
    </cofactor>
</comment>
<evidence type="ECO:0000256" key="3">
    <source>
        <dbReference type="ARBA" id="ARBA00004474"/>
    </source>
</evidence>
<accession>A0A3L6SWF2</accession>
<gene>
    <name evidence="28" type="ORF">C2845_PM05G30280</name>
</gene>
<evidence type="ECO:0000256" key="21">
    <source>
        <dbReference type="ARBA" id="ARBA00023164"/>
    </source>
</evidence>
<evidence type="ECO:0000256" key="18">
    <source>
        <dbReference type="ARBA" id="ARBA00023004"/>
    </source>
</evidence>
<evidence type="ECO:0000256" key="15">
    <source>
        <dbReference type="ARBA" id="ARBA00022946"/>
    </source>
</evidence>
<dbReference type="Gene3D" id="1.10.1060.10">
    <property type="entry name" value="Alpha-helical ferredoxin"/>
    <property type="match status" value="1"/>
</dbReference>
<keyword evidence="16" id="KW-0315">Glutamine amidotransferase</keyword>
<dbReference type="UniPathway" id="UPA00045"/>